<sequence>TEKPQPAENKNEETRKGAAGRIEVAEKIENRGSITTGGKIDLASKDYENHGNVAINLFTLREGKLDNRDGSSTFESADIKASQLDNARGELFLYRAKPIQVKGEVNNHGGQIHGVDSLSISAGKINNTGGGSITSDNSLSLQARGSITNAGSIGANNSVSLQAGKDIANSGQIRSGSDLNLSAGNDITNGGQLFAGNTLNLSAGNDINNSATISGDLLNISANRLNNSETGSITQRGPYTLNIHTADYDTANNPYGTIRTQKPANSAASNTTSTAPGSSTDNEQPSTEGTLKIRSQFNNRGVFEINNMLSVTASNSFTNHQTAEFARLTLTNGATLDNSHGELRSQEMRFDSRDINNSHGTLKTNTLQLNTAKLDNSHGRIDIAKQGNINVTGTWNNKHGTINSNHNLTIRSQQADNSGGSISSNHDLFLYNPGNWNNGSGQLLAGHNMTLNGGSLNNQGRIQAGEQLNYNGFTQLNQGGQLFAGNITLNGKQLNNSGETGSADTLHIQSEETHNSGKISSQNTFTFNSAKTENSGQLLTNSLFTLNTAEFNNRGKISSAGDANINAASVDNSGDIHAKEKLFLRGNTLKNRGTAAAGETDVAAEKLENGGILSGKTRVTVSTRKCNRGGSIVSDQDVTINTPELDNEQGHIASKGKLTLNVKAGSAINNKHGVLASEEDLELDTARLDNEGGNIHSGKTLHINTPELNNQGGSIDATAHHLQSTAINNENGHLIGRESLTLTSDGEKLNNRGGQIISKGKLDITAKDTTIDSSGGYIVGKNIAADVGSVSGGKIESWEELTLRAKKAEKMESVRSGRNMNIETQDKYSMTGQYYSGGEAVIRATGGLEFAPEGKFAFNENLKVSSDAYIINRGLLSSLGKITVQAPEYIENRDGGRIYGAHVAISTKSFLNTGENSIVKGANRVEIGAETIK</sequence>
<dbReference type="RefSeq" id="WP_004142914.1">
    <property type="nucleotide sequence ID" value="NZ_GG694028.1"/>
</dbReference>
<dbReference type="AlphaFoldDB" id="C8NAG4"/>
<dbReference type="Proteomes" id="UP000004870">
    <property type="component" value="Unassembled WGS sequence"/>
</dbReference>
<reference evidence="2 3" key="1">
    <citation type="submission" date="2009-08" db="EMBL/GenBank/DDBJ databases">
        <authorList>
            <person name="Qin X."/>
            <person name="Bachman B."/>
            <person name="Battles P."/>
            <person name="Bell A."/>
            <person name="Bess C."/>
            <person name="Bickham C."/>
            <person name="Chaboub L."/>
            <person name="Chen D."/>
            <person name="Coyle M."/>
            <person name="Deiros D.R."/>
            <person name="Dinh H."/>
            <person name="Forbes L."/>
            <person name="Fowler G."/>
            <person name="Francisco L."/>
            <person name="Fu Q."/>
            <person name="Gubbala S."/>
            <person name="Hale W."/>
            <person name="Han Y."/>
            <person name="Hemphill L."/>
            <person name="Highlander S.K."/>
            <person name="Hirani K."/>
            <person name="Hogues M."/>
            <person name="Jackson L."/>
            <person name="Jakkamsetti A."/>
            <person name="Javaid M."/>
            <person name="Jiang H."/>
            <person name="Korchina V."/>
            <person name="Kovar C."/>
            <person name="Lara F."/>
            <person name="Lee S."/>
            <person name="Mata R."/>
            <person name="Mathew T."/>
            <person name="Moen C."/>
            <person name="Morales K."/>
            <person name="Munidasa M."/>
            <person name="Nazareth L."/>
            <person name="Ngo R."/>
            <person name="Nguyen L."/>
            <person name="Okwuonu G."/>
            <person name="Ongeri F."/>
            <person name="Patil S."/>
            <person name="Petrosino J."/>
            <person name="Pham C."/>
            <person name="Pham P."/>
            <person name="Pu L.-L."/>
            <person name="Puazo M."/>
            <person name="Raj R."/>
            <person name="Reid J."/>
            <person name="Rouhana J."/>
            <person name="Saada N."/>
            <person name="Shang Y."/>
            <person name="Simmons D."/>
            <person name="Thornton R."/>
            <person name="Warren J."/>
            <person name="Weissenberger G."/>
            <person name="Zhang J."/>
            <person name="Zhang L."/>
            <person name="Zhou C."/>
            <person name="Zhu D."/>
            <person name="Muzny D."/>
            <person name="Worley K."/>
            <person name="Gibbs R."/>
        </authorList>
    </citation>
    <scope>NUCLEOTIDE SEQUENCE [LARGE SCALE GENOMIC DNA]</scope>
    <source>
        <strain evidence="3">ATCC 15826 / DSM 8339 / NCTC 10426 / 6573</strain>
    </source>
</reference>
<evidence type="ECO:0000313" key="2">
    <source>
        <dbReference type="EMBL" id="EEV88392.1"/>
    </source>
</evidence>
<feature type="non-terminal residue" evidence="2">
    <location>
        <position position="933"/>
    </location>
</feature>
<keyword evidence="3" id="KW-1185">Reference proteome</keyword>
<dbReference type="NCBIfam" id="TIGR01731">
    <property type="entry name" value="fil_hemag_20aa"/>
    <property type="match status" value="16"/>
</dbReference>
<feature type="region of interest" description="Disordered" evidence="1">
    <location>
        <begin position="254"/>
        <end position="288"/>
    </location>
</feature>
<name>C8NAG4_CARH6</name>
<dbReference type="InterPro" id="IPR008619">
    <property type="entry name" value="Filamentous_hemagglutn_rpt"/>
</dbReference>
<evidence type="ECO:0000256" key="1">
    <source>
        <dbReference type="SAM" id="MobiDB-lite"/>
    </source>
</evidence>
<feature type="compositionally biased region" description="Low complexity" evidence="1">
    <location>
        <begin position="263"/>
        <end position="280"/>
    </location>
</feature>
<evidence type="ECO:0000313" key="3">
    <source>
        <dbReference type="Proteomes" id="UP000004870"/>
    </source>
</evidence>
<organism evidence="2 3">
    <name type="scientific">Cardiobacterium hominis (strain ATCC 15826 / DSM 8339 / NCTC 10426 / 6573)</name>
    <dbReference type="NCBI Taxonomy" id="638300"/>
    <lineage>
        <taxon>Bacteria</taxon>
        <taxon>Pseudomonadati</taxon>
        <taxon>Pseudomonadota</taxon>
        <taxon>Gammaproteobacteria</taxon>
        <taxon>Cardiobacteriales</taxon>
        <taxon>Cardiobacteriaceae</taxon>
        <taxon>Cardiobacterium</taxon>
    </lineage>
</organism>
<feature type="compositionally biased region" description="Basic and acidic residues" evidence="1">
    <location>
        <begin position="1"/>
        <end position="16"/>
    </location>
</feature>
<dbReference type="Pfam" id="PF05594">
    <property type="entry name" value="Fil_haemagg"/>
    <property type="match status" value="5"/>
</dbReference>
<comment type="caution">
    <text evidence="2">The sequence shown here is derived from an EMBL/GenBank/DDBJ whole genome shotgun (WGS) entry which is preliminary data.</text>
</comment>
<feature type="region of interest" description="Disordered" evidence="1">
    <location>
        <begin position="1"/>
        <end position="23"/>
    </location>
</feature>
<dbReference type="HOGENOM" id="CLU_313888_0_0_6"/>
<dbReference type="EMBL" id="ACKY01000076">
    <property type="protein sequence ID" value="EEV88392.1"/>
    <property type="molecule type" value="Genomic_DNA"/>
</dbReference>
<dbReference type="InterPro" id="IPR010069">
    <property type="entry name" value="CdiA_FHA1_rpt"/>
</dbReference>
<accession>C8NAG4</accession>
<gene>
    <name evidence="2" type="ORF">HMPREF0198_1492</name>
</gene>
<proteinExistence type="predicted"/>
<feature type="non-terminal residue" evidence="2">
    <location>
        <position position="1"/>
    </location>
</feature>
<protein>
    <submittedName>
        <fullName evidence="2">Adhesin HecA family 20-residue repeat (Two copies) (3 repeats)</fullName>
    </submittedName>
</protein>